<proteinExistence type="predicted"/>
<name>A0ABS7NYA4_9NOCA</name>
<organism evidence="1 2">
    <name type="scientific">Rhodococcoides kroppenstedtii</name>
    <dbReference type="NCBI Taxonomy" id="293050"/>
    <lineage>
        <taxon>Bacteria</taxon>
        <taxon>Bacillati</taxon>
        <taxon>Actinomycetota</taxon>
        <taxon>Actinomycetes</taxon>
        <taxon>Mycobacteriales</taxon>
        <taxon>Nocardiaceae</taxon>
        <taxon>Rhodococcoides</taxon>
    </lineage>
</organism>
<evidence type="ECO:0008006" key="3">
    <source>
        <dbReference type="Google" id="ProtNLM"/>
    </source>
</evidence>
<sequence length="88" mass="8924">MTGAGQALAQPAPTTPQATSAATCQSFWPSQHLVCGEILDLYKSLGGPAGTLSYPQGSEAPAGDGVGTRQVFLGGTVYYSPATSAYIE</sequence>
<dbReference type="Proteomes" id="UP001520140">
    <property type="component" value="Unassembled WGS sequence"/>
</dbReference>
<keyword evidence="2" id="KW-1185">Reference proteome</keyword>
<evidence type="ECO:0000313" key="1">
    <source>
        <dbReference type="EMBL" id="MBY6323019.1"/>
    </source>
</evidence>
<dbReference type="EMBL" id="JABUKG010000039">
    <property type="protein sequence ID" value="MBY6323019.1"/>
    <property type="molecule type" value="Genomic_DNA"/>
</dbReference>
<dbReference type="Pfam" id="PF08310">
    <property type="entry name" value="LGFP"/>
    <property type="match status" value="1"/>
</dbReference>
<evidence type="ECO:0000313" key="2">
    <source>
        <dbReference type="Proteomes" id="UP001520140"/>
    </source>
</evidence>
<accession>A0ABS7NYA4</accession>
<dbReference type="RefSeq" id="WP_068102147.1">
    <property type="nucleotide sequence ID" value="NZ_JABUKE010000045.1"/>
</dbReference>
<dbReference type="InterPro" id="IPR013207">
    <property type="entry name" value="LGFP"/>
</dbReference>
<protein>
    <recommendedName>
        <fullName evidence="3">LGFP repeat-containing protein</fullName>
    </recommendedName>
</protein>
<gene>
    <name evidence="1" type="ORF">HQ605_19590</name>
</gene>
<reference evidence="1 2" key="1">
    <citation type="submission" date="2020-06" db="EMBL/GenBank/DDBJ databases">
        <title>Taxonomy, biology and ecology of Rhodococcus bacteria occurring in California pistachio and other woody hosts as revealed by genome sequence analyses.</title>
        <authorList>
            <person name="Gai Y."/>
            <person name="Riely B."/>
        </authorList>
    </citation>
    <scope>NUCLEOTIDE SEQUENCE [LARGE SCALE GENOMIC DNA]</scope>
    <source>
        <strain evidence="1 2">BP-284</strain>
    </source>
</reference>
<comment type="caution">
    <text evidence="1">The sequence shown here is derived from an EMBL/GenBank/DDBJ whole genome shotgun (WGS) entry which is preliminary data.</text>
</comment>